<proteinExistence type="predicted"/>
<evidence type="ECO:0000259" key="1">
    <source>
        <dbReference type="PROSITE" id="PS50943"/>
    </source>
</evidence>
<feature type="domain" description="HTH cro/C1-type" evidence="1">
    <location>
        <begin position="5"/>
        <end position="61"/>
    </location>
</feature>
<keyword evidence="3" id="KW-1185">Reference proteome</keyword>
<dbReference type="PROSITE" id="PS50943">
    <property type="entry name" value="HTH_CROC1"/>
    <property type="match status" value="1"/>
</dbReference>
<evidence type="ECO:0000313" key="2">
    <source>
        <dbReference type="EMBL" id="SHF15433.1"/>
    </source>
</evidence>
<reference evidence="2 3" key="1">
    <citation type="submission" date="2016-11" db="EMBL/GenBank/DDBJ databases">
        <authorList>
            <person name="Jaros S."/>
            <person name="Januszkiewicz K."/>
            <person name="Wedrychowicz H."/>
        </authorList>
    </citation>
    <scope>NUCLEOTIDE SEQUENCE [LARGE SCALE GENOMIC DNA]</scope>
    <source>
        <strain evidence="2 3">DSM 2631</strain>
    </source>
</reference>
<dbReference type="CDD" id="cd00093">
    <property type="entry name" value="HTH_XRE"/>
    <property type="match status" value="1"/>
</dbReference>
<dbReference type="EMBL" id="FQVM01000041">
    <property type="protein sequence ID" value="SHF15433.1"/>
    <property type="molecule type" value="Genomic_DNA"/>
</dbReference>
<sequence length="73" mass="8371">MYNNLEAELRRKKILRKDLAKKLDVTIGTISQKLNGKAPINLDEALVIKEFLDVDIPLEKLFEFEETKNKLGG</sequence>
<dbReference type="Pfam" id="PF01381">
    <property type="entry name" value="HTH_3"/>
    <property type="match status" value="1"/>
</dbReference>
<dbReference type="AlphaFoldDB" id="A0A1M4ZBL1"/>
<dbReference type="GO" id="GO:0003677">
    <property type="term" value="F:DNA binding"/>
    <property type="evidence" value="ECO:0007669"/>
    <property type="project" value="InterPro"/>
</dbReference>
<dbReference type="RefSeq" id="WP_072897775.1">
    <property type="nucleotide sequence ID" value="NZ_FQVM01000041.1"/>
</dbReference>
<dbReference type="SUPFAM" id="SSF47413">
    <property type="entry name" value="lambda repressor-like DNA-binding domains"/>
    <property type="match status" value="1"/>
</dbReference>
<name>A0A1M4ZBL1_9CLOT</name>
<dbReference type="STRING" id="1533.SAMN05443638_14116"/>
<accession>A0A1M4ZBL1</accession>
<dbReference type="OrthoDB" id="2064246at2"/>
<dbReference type="InterPro" id="IPR010982">
    <property type="entry name" value="Lambda_DNA-bd_dom_sf"/>
</dbReference>
<dbReference type="Gene3D" id="1.10.260.40">
    <property type="entry name" value="lambda repressor-like DNA-binding domains"/>
    <property type="match status" value="1"/>
</dbReference>
<gene>
    <name evidence="2" type="ORF">SAMN05443638_14116</name>
</gene>
<evidence type="ECO:0000313" key="3">
    <source>
        <dbReference type="Proteomes" id="UP000184035"/>
    </source>
</evidence>
<protein>
    <submittedName>
        <fullName evidence="2">Helix-turn-helix</fullName>
    </submittedName>
</protein>
<organism evidence="2 3">
    <name type="scientific">Clostridium fallax</name>
    <dbReference type="NCBI Taxonomy" id="1533"/>
    <lineage>
        <taxon>Bacteria</taxon>
        <taxon>Bacillati</taxon>
        <taxon>Bacillota</taxon>
        <taxon>Clostridia</taxon>
        <taxon>Eubacteriales</taxon>
        <taxon>Clostridiaceae</taxon>
        <taxon>Clostridium</taxon>
    </lineage>
</organism>
<dbReference type="Proteomes" id="UP000184035">
    <property type="component" value="Unassembled WGS sequence"/>
</dbReference>
<dbReference type="InterPro" id="IPR001387">
    <property type="entry name" value="Cro/C1-type_HTH"/>
</dbReference>